<evidence type="ECO:0008006" key="4">
    <source>
        <dbReference type="Google" id="ProtNLM"/>
    </source>
</evidence>
<dbReference type="Gramene" id="rna13571">
    <property type="protein sequence ID" value="RHN65698.1"/>
    <property type="gene ID" value="gene13571"/>
</dbReference>
<reference evidence="3" key="1">
    <citation type="journal article" date="2018" name="Nat. Plants">
        <title>Whole-genome landscape of Medicago truncatula symbiotic genes.</title>
        <authorList>
            <person name="Pecrix Y."/>
            <person name="Staton S.E."/>
            <person name="Sallet E."/>
            <person name="Lelandais-Briere C."/>
            <person name="Moreau S."/>
            <person name="Carrere S."/>
            <person name="Blein T."/>
            <person name="Jardinaud M.F."/>
            <person name="Latrasse D."/>
            <person name="Zouine M."/>
            <person name="Zahm M."/>
            <person name="Kreplak J."/>
            <person name="Mayjonade B."/>
            <person name="Satge C."/>
            <person name="Perez M."/>
            <person name="Cauet S."/>
            <person name="Marande W."/>
            <person name="Chantry-Darmon C."/>
            <person name="Lopez-Roques C."/>
            <person name="Bouchez O."/>
            <person name="Berard A."/>
            <person name="Debelle F."/>
            <person name="Munos S."/>
            <person name="Bendahmane A."/>
            <person name="Berges H."/>
            <person name="Niebel A."/>
            <person name="Buitink J."/>
            <person name="Frugier F."/>
            <person name="Benhamed M."/>
            <person name="Crespi M."/>
            <person name="Gouzy J."/>
            <person name="Gamas P."/>
        </authorList>
    </citation>
    <scope>NUCLEOTIDE SEQUENCE [LARGE SCALE GENOMIC DNA]</scope>
    <source>
        <strain evidence="3">cv. Jemalong A17</strain>
    </source>
</reference>
<keyword evidence="1" id="KW-0812">Transmembrane</keyword>
<keyword evidence="1" id="KW-0472">Membrane</keyword>
<feature type="transmembrane region" description="Helical" evidence="1">
    <location>
        <begin position="12"/>
        <end position="36"/>
    </location>
</feature>
<evidence type="ECO:0000313" key="3">
    <source>
        <dbReference type="Proteomes" id="UP000265566"/>
    </source>
</evidence>
<protein>
    <recommendedName>
        <fullName evidence="4">Transmembrane protein</fullName>
    </recommendedName>
</protein>
<dbReference type="AlphaFoldDB" id="A0A396ILR3"/>
<evidence type="ECO:0000256" key="1">
    <source>
        <dbReference type="SAM" id="Phobius"/>
    </source>
</evidence>
<gene>
    <name evidence="2" type="ORF">MtrunA17_Chr3g0082781</name>
</gene>
<dbReference type="EMBL" id="PSQE01000003">
    <property type="protein sequence ID" value="RHN65698.1"/>
    <property type="molecule type" value="Genomic_DNA"/>
</dbReference>
<accession>A0A396ILR3</accession>
<proteinExistence type="predicted"/>
<organism evidence="2 3">
    <name type="scientific">Medicago truncatula</name>
    <name type="common">Barrel medic</name>
    <name type="synonym">Medicago tribuloides</name>
    <dbReference type="NCBI Taxonomy" id="3880"/>
    <lineage>
        <taxon>Eukaryota</taxon>
        <taxon>Viridiplantae</taxon>
        <taxon>Streptophyta</taxon>
        <taxon>Embryophyta</taxon>
        <taxon>Tracheophyta</taxon>
        <taxon>Spermatophyta</taxon>
        <taxon>Magnoliopsida</taxon>
        <taxon>eudicotyledons</taxon>
        <taxon>Gunneridae</taxon>
        <taxon>Pentapetalae</taxon>
        <taxon>rosids</taxon>
        <taxon>fabids</taxon>
        <taxon>Fabales</taxon>
        <taxon>Fabaceae</taxon>
        <taxon>Papilionoideae</taxon>
        <taxon>50 kb inversion clade</taxon>
        <taxon>NPAAA clade</taxon>
        <taxon>Hologalegina</taxon>
        <taxon>IRL clade</taxon>
        <taxon>Trifolieae</taxon>
        <taxon>Medicago</taxon>
    </lineage>
</organism>
<sequence>MFLFHLSPSIPLILSLFASSVLCFTLFYFIFLFCSISKSSKNSNKARKQL</sequence>
<name>A0A396ILR3_MEDTR</name>
<dbReference type="Proteomes" id="UP000265566">
    <property type="component" value="Chromosome 3"/>
</dbReference>
<comment type="caution">
    <text evidence="2">The sequence shown here is derived from an EMBL/GenBank/DDBJ whole genome shotgun (WGS) entry which is preliminary data.</text>
</comment>
<evidence type="ECO:0000313" key="2">
    <source>
        <dbReference type="EMBL" id="RHN65698.1"/>
    </source>
</evidence>
<keyword evidence="1" id="KW-1133">Transmembrane helix</keyword>